<evidence type="ECO:0000256" key="1">
    <source>
        <dbReference type="ARBA" id="ARBA00001974"/>
    </source>
</evidence>
<evidence type="ECO:0000256" key="5">
    <source>
        <dbReference type="ARBA" id="ARBA00023002"/>
    </source>
</evidence>
<dbReference type="SUPFAM" id="SSF56645">
    <property type="entry name" value="Acyl-CoA dehydrogenase NM domain-like"/>
    <property type="match status" value="1"/>
</dbReference>
<reference evidence="9" key="1">
    <citation type="submission" date="2020-07" db="EMBL/GenBank/DDBJ databases">
        <authorList>
            <person name="Nieuwenhuis M."/>
            <person name="Van De Peppel L.J.J."/>
        </authorList>
    </citation>
    <scope>NUCLEOTIDE SEQUENCE</scope>
    <source>
        <strain evidence="9">AP01</strain>
        <tissue evidence="9">Mycelium</tissue>
    </source>
</reference>
<organism evidence="9 10">
    <name type="scientific">Asterophora parasitica</name>
    <dbReference type="NCBI Taxonomy" id="117018"/>
    <lineage>
        <taxon>Eukaryota</taxon>
        <taxon>Fungi</taxon>
        <taxon>Dikarya</taxon>
        <taxon>Basidiomycota</taxon>
        <taxon>Agaricomycotina</taxon>
        <taxon>Agaricomycetes</taxon>
        <taxon>Agaricomycetidae</taxon>
        <taxon>Agaricales</taxon>
        <taxon>Tricholomatineae</taxon>
        <taxon>Lyophyllaceae</taxon>
        <taxon>Asterophora</taxon>
    </lineage>
</organism>
<dbReference type="InterPro" id="IPR050741">
    <property type="entry name" value="Acyl-CoA_dehydrogenase"/>
</dbReference>
<evidence type="ECO:0000256" key="4">
    <source>
        <dbReference type="ARBA" id="ARBA00022827"/>
    </source>
</evidence>
<comment type="cofactor">
    <cofactor evidence="1 6">
        <name>FAD</name>
        <dbReference type="ChEBI" id="CHEBI:57692"/>
    </cofactor>
</comment>
<dbReference type="Gene3D" id="1.10.540.10">
    <property type="entry name" value="Acyl-CoA dehydrogenase/oxidase, N-terminal domain"/>
    <property type="match status" value="1"/>
</dbReference>
<dbReference type="InterPro" id="IPR046373">
    <property type="entry name" value="Acyl-CoA_Oxase/DH_mid-dom_sf"/>
</dbReference>
<dbReference type="Gene3D" id="2.40.110.10">
    <property type="entry name" value="Butyryl-CoA Dehydrogenase, subunit A, domain 2"/>
    <property type="match status" value="1"/>
</dbReference>
<dbReference type="Pfam" id="PF02770">
    <property type="entry name" value="Acyl-CoA_dh_M"/>
    <property type="match status" value="1"/>
</dbReference>
<dbReference type="AlphaFoldDB" id="A0A9P7G807"/>
<feature type="domain" description="Acyl-CoA oxidase/dehydrogenase middle" evidence="8">
    <location>
        <begin position="40"/>
        <end position="130"/>
    </location>
</feature>
<dbReference type="InterPro" id="IPR036250">
    <property type="entry name" value="AcylCo_DH-like_C"/>
</dbReference>
<dbReference type="OrthoDB" id="2588832at2759"/>
<dbReference type="InterPro" id="IPR006089">
    <property type="entry name" value="Acyl-CoA_DH_CS"/>
</dbReference>
<feature type="domain" description="Acyl-CoA dehydrogenase/oxidase C-terminal" evidence="7">
    <location>
        <begin position="142"/>
        <end position="293"/>
    </location>
</feature>
<dbReference type="PANTHER" id="PTHR48083:SF28">
    <property type="entry name" value="ACYL-COA DEHYDROGENASE FAMILY PROTEIN (AFU_ORTHOLOGUE AFUA_6G10880)-RELATED"/>
    <property type="match status" value="1"/>
</dbReference>
<dbReference type="InterPro" id="IPR037069">
    <property type="entry name" value="AcylCoA_DH/ox_N_sf"/>
</dbReference>
<reference evidence="9" key="2">
    <citation type="submission" date="2021-10" db="EMBL/GenBank/DDBJ databases">
        <title>Phylogenomics reveals ancestral predisposition of the termite-cultivated fungus Termitomyces towards a domesticated lifestyle.</title>
        <authorList>
            <person name="Auxier B."/>
            <person name="Grum-Grzhimaylo A."/>
            <person name="Cardenas M.E."/>
            <person name="Lodge J.D."/>
            <person name="Laessoe T."/>
            <person name="Pedersen O."/>
            <person name="Smith M.E."/>
            <person name="Kuyper T.W."/>
            <person name="Franco-Molano E.A."/>
            <person name="Baroni T.J."/>
            <person name="Aanen D.K."/>
        </authorList>
    </citation>
    <scope>NUCLEOTIDE SEQUENCE</scope>
    <source>
        <strain evidence="9">AP01</strain>
        <tissue evidence="9">Mycelium</tissue>
    </source>
</reference>
<dbReference type="EMBL" id="JABCKV010000186">
    <property type="protein sequence ID" value="KAG5642430.1"/>
    <property type="molecule type" value="Genomic_DNA"/>
</dbReference>
<sequence length="304" mass="33040">MPTGLLGGKVIGLPPVLNFGSEELKARIVPDVLDGKKFICLAISEAHAGSDVMGLQTTAVKSEDGKEWIINGTKKWITNGTFADYFTVGCKTEDGFTVILVERGPGVETKSIKTSYSPTAGTAYITFDDVHVPVGNTLGQEGGGIFVMLSNFNHERWVMCCASARIEECLKWTTQRKVFGKPLHSQAVIRSKLAAMIARAESAQHWLENITYQMCNMSYKQQANKLAGQIAFLKSYSTSSGQETARDAVQIFGGRGITATGMGKFIEHYHRTVPFDALLGGAEDVLADLGVRQALRAMPKNARL</sequence>
<proteinExistence type="inferred from homology"/>
<keyword evidence="5 6" id="KW-0560">Oxidoreductase</keyword>
<evidence type="ECO:0000256" key="2">
    <source>
        <dbReference type="ARBA" id="ARBA00009347"/>
    </source>
</evidence>
<dbReference type="Gene3D" id="1.20.140.10">
    <property type="entry name" value="Butyryl-CoA Dehydrogenase, subunit A, domain 3"/>
    <property type="match status" value="1"/>
</dbReference>
<dbReference type="CDD" id="cd00567">
    <property type="entry name" value="ACAD"/>
    <property type="match status" value="1"/>
</dbReference>
<dbReference type="GO" id="GO:0050660">
    <property type="term" value="F:flavin adenine dinucleotide binding"/>
    <property type="evidence" value="ECO:0007669"/>
    <property type="project" value="InterPro"/>
</dbReference>
<evidence type="ECO:0000256" key="3">
    <source>
        <dbReference type="ARBA" id="ARBA00022630"/>
    </source>
</evidence>
<dbReference type="Proteomes" id="UP000775547">
    <property type="component" value="Unassembled WGS sequence"/>
</dbReference>
<dbReference type="InterPro" id="IPR009075">
    <property type="entry name" value="AcylCo_DH/oxidase_C"/>
</dbReference>
<protein>
    <recommendedName>
        <fullName evidence="11">Acyl-CoA dehydrogenase</fullName>
    </recommendedName>
</protein>
<evidence type="ECO:0000259" key="8">
    <source>
        <dbReference type="Pfam" id="PF02770"/>
    </source>
</evidence>
<keyword evidence="4 6" id="KW-0274">FAD</keyword>
<dbReference type="GO" id="GO:0003995">
    <property type="term" value="F:acyl-CoA dehydrogenase activity"/>
    <property type="evidence" value="ECO:0007669"/>
    <property type="project" value="InterPro"/>
</dbReference>
<evidence type="ECO:0000256" key="6">
    <source>
        <dbReference type="RuleBase" id="RU362125"/>
    </source>
</evidence>
<dbReference type="GO" id="GO:0005737">
    <property type="term" value="C:cytoplasm"/>
    <property type="evidence" value="ECO:0007669"/>
    <property type="project" value="TreeGrafter"/>
</dbReference>
<name>A0A9P7G807_9AGAR</name>
<evidence type="ECO:0008006" key="11">
    <source>
        <dbReference type="Google" id="ProtNLM"/>
    </source>
</evidence>
<dbReference type="InterPro" id="IPR009100">
    <property type="entry name" value="AcylCoA_DH/oxidase_NM_dom_sf"/>
</dbReference>
<dbReference type="Pfam" id="PF00441">
    <property type="entry name" value="Acyl-CoA_dh_1"/>
    <property type="match status" value="1"/>
</dbReference>
<dbReference type="InterPro" id="IPR006091">
    <property type="entry name" value="Acyl-CoA_Oxase/DH_mid-dom"/>
</dbReference>
<evidence type="ECO:0000313" key="10">
    <source>
        <dbReference type="Proteomes" id="UP000775547"/>
    </source>
</evidence>
<gene>
    <name evidence="9" type="ORF">DXG03_002804</name>
</gene>
<comment type="caution">
    <text evidence="9">The sequence shown here is derived from an EMBL/GenBank/DDBJ whole genome shotgun (WGS) entry which is preliminary data.</text>
</comment>
<dbReference type="PROSITE" id="PS00072">
    <property type="entry name" value="ACYL_COA_DH_1"/>
    <property type="match status" value="1"/>
</dbReference>
<keyword evidence="3 6" id="KW-0285">Flavoprotein</keyword>
<accession>A0A9P7G807</accession>
<evidence type="ECO:0000313" key="9">
    <source>
        <dbReference type="EMBL" id="KAG5642430.1"/>
    </source>
</evidence>
<dbReference type="PANTHER" id="PTHR48083">
    <property type="entry name" value="MEDIUM-CHAIN SPECIFIC ACYL-COA DEHYDROGENASE, MITOCHONDRIAL-RELATED"/>
    <property type="match status" value="1"/>
</dbReference>
<comment type="similarity">
    <text evidence="2 6">Belongs to the acyl-CoA dehydrogenase family.</text>
</comment>
<evidence type="ECO:0000259" key="7">
    <source>
        <dbReference type="Pfam" id="PF00441"/>
    </source>
</evidence>
<dbReference type="SUPFAM" id="SSF47203">
    <property type="entry name" value="Acyl-CoA dehydrogenase C-terminal domain-like"/>
    <property type="match status" value="1"/>
</dbReference>
<dbReference type="GO" id="GO:0033539">
    <property type="term" value="P:fatty acid beta-oxidation using acyl-CoA dehydrogenase"/>
    <property type="evidence" value="ECO:0007669"/>
    <property type="project" value="TreeGrafter"/>
</dbReference>
<keyword evidence="10" id="KW-1185">Reference proteome</keyword>